<feature type="signal peptide" evidence="1">
    <location>
        <begin position="1"/>
        <end position="17"/>
    </location>
</feature>
<accession>A0AA44CIQ8</accession>
<protein>
    <recommendedName>
        <fullName evidence="4">Lipocalin-like domain-containing protein</fullName>
    </recommendedName>
</protein>
<evidence type="ECO:0000313" key="3">
    <source>
        <dbReference type="Proteomes" id="UP000712947"/>
    </source>
</evidence>
<evidence type="ECO:0008006" key="4">
    <source>
        <dbReference type="Google" id="ProtNLM"/>
    </source>
</evidence>
<dbReference type="RefSeq" id="WP_050537161.1">
    <property type="nucleotide sequence ID" value="NZ_CABHYO010000024.1"/>
</dbReference>
<gene>
    <name evidence="2" type="ORF">HB991_02810</name>
</gene>
<organism evidence="2 3">
    <name type="scientific">Yersinia mollaretii</name>
    <dbReference type="NCBI Taxonomy" id="33060"/>
    <lineage>
        <taxon>Bacteria</taxon>
        <taxon>Pseudomonadati</taxon>
        <taxon>Pseudomonadota</taxon>
        <taxon>Gammaproteobacteria</taxon>
        <taxon>Enterobacterales</taxon>
        <taxon>Yersiniaceae</taxon>
        <taxon>Yersinia</taxon>
    </lineage>
</organism>
<sequence length="128" mass="14195">MKNFTLCLFFISFCSMAGFSGHWESNNESKSLTLDLVEKENNITGRYCFITNNGNRIDCAEDDDININGVTNNNIASVSFESTFGGVGKATLSIQDDELKYTISDNSPFIGANMSVPRVIIFKKTQLK</sequence>
<evidence type="ECO:0000256" key="1">
    <source>
        <dbReference type="SAM" id="SignalP"/>
    </source>
</evidence>
<dbReference type="AlphaFoldDB" id="A0AA44CIQ8"/>
<dbReference type="EMBL" id="JAASAI010000002">
    <property type="protein sequence ID" value="NIL21454.1"/>
    <property type="molecule type" value="Genomic_DNA"/>
</dbReference>
<evidence type="ECO:0000313" key="2">
    <source>
        <dbReference type="EMBL" id="NIL21454.1"/>
    </source>
</evidence>
<comment type="caution">
    <text evidence="2">The sequence shown here is derived from an EMBL/GenBank/DDBJ whole genome shotgun (WGS) entry which is preliminary data.</text>
</comment>
<feature type="chain" id="PRO_5041221137" description="Lipocalin-like domain-containing protein" evidence="1">
    <location>
        <begin position="18"/>
        <end position="128"/>
    </location>
</feature>
<reference evidence="2" key="1">
    <citation type="submission" date="2020-03" db="EMBL/GenBank/DDBJ databases">
        <authorList>
            <person name="Kislichkina A."/>
            <person name="Dentovskaya S."/>
            <person name="Shaikhutdinov R."/>
            <person name="Ivanov S."/>
            <person name="Sizova A."/>
            <person name="Solomentsev V."/>
            <person name="Bogun A."/>
        </authorList>
    </citation>
    <scope>NUCLEOTIDE SEQUENCE</scope>
    <source>
        <strain evidence="2">SCPM-O-B-7610</strain>
    </source>
</reference>
<proteinExistence type="predicted"/>
<name>A0AA44CIQ8_YERMO</name>
<keyword evidence="1" id="KW-0732">Signal</keyword>
<dbReference type="Proteomes" id="UP000712947">
    <property type="component" value="Unassembled WGS sequence"/>
</dbReference>